<gene>
    <name evidence="7" type="ORF">H0H81_007948</name>
</gene>
<accession>A0A9P7FUE7</accession>
<dbReference type="PANTHER" id="PTHR12483:SF73">
    <property type="entry name" value="COPPER TRANSPORT PROTEIN CTR3"/>
    <property type="match status" value="1"/>
</dbReference>
<name>A0A9P7FUE7_9AGAR</name>
<evidence type="ECO:0000256" key="2">
    <source>
        <dbReference type="ARBA" id="ARBA00006921"/>
    </source>
</evidence>
<feature type="transmembrane region" description="Helical" evidence="6">
    <location>
        <begin position="45"/>
        <end position="65"/>
    </location>
</feature>
<keyword evidence="5 6" id="KW-0472">Membrane</keyword>
<protein>
    <recommendedName>
        <fullName evidence="6">Copper transport protein</fullName>
    </recommendedName>
</protein>
<dbReference type="InterPro" id="IPR007274">
    <property type="entry name" value="Cop_transporter"/>
</dbReference>
<keyword evidence="6" id="KW-0186">Copper</keyword>
<evidence type="ECO:0000313" key="8">
    <source>
        <dbReference type="Proteomes" id="UP000717328"/>
    </source>
</evidence>
<evidence type="ECO:0000256" key="3">
    <source>
        <dbReference type="ARBA" id="ARBA00022692"/>
    </source>
</evidence>
<dbReference type="OrthoDB" id="161814at2759"/>
<dbReference type="AlphaFoldDB" id="A0A9P7FUE7"/>
<dbReference type="GO" id="GO:0005375">
    <property type="term" value="F:copper ion transmembrane transporter activity"/>
    <property type="evidence" value="ECO:0007669"/>
    <property type="project" value="UniProtKB-UniRule"/>
</dbReference>
<comment type="subcellular location">
    <subcellularLocation>
        <location evidence="1 6">Membrane</location>
        <topology evidence="1 6">Multi-pass membrane protein</topology>
    </subcellularLocation>
</comment>
<comment type="caution">
    <text evidence="7">The sequence shown here is derived from an EMBL/GenBank/DDBJ whole genome shotgun (WGS) entry which is preliminary data.</text>
</comment>
<keyword evidence="8" id="KW-1185">Reference proteome</keyword>
<evidence type="ECO:0000256" key="6">
    <source>
        <dbReference type="RuleBase" id="RU367022"/>
    </source>
</evidence>
<keyword evidence="6" id="KW-0187">Copper transport</keyword>
<evidence type="ECO:0000256" key="4">
    <source>
        <dbReference type="ARBA" id="ARBA00022989"/>
    </source>
</evidence>
<keyword evidence="4 6" id="KW-1133">Transmembrane helix</keyword>
<dbReference type="Proteomes" id="UP000717328">
    <property type="component" value="Unassembled WGS sequence"/>
</dbReference>
<keyword evidence="3 6" id="KW-0812">Transmembrane</keyword>
<proteinExistence type="inferred from homology"/>
<comment type="similarity">
    <text evidence="2 6">Belongs to the copper transporter (Ctr) (TC 1.A.56) family. SLC31A subfamily.</text>
</comment>
<evidence type="ECO:0000313" key="7">
    <source>
        <dbReference type="EMBL" id="KAG5636468.1"/>
    </source>
</evidence>
<keyword evidence="6" id="KW-0813">Transport</keyword>
<dbReference type="GO" id="GO:0016020">
    <property type="term" value="C:membrane"/>
    <property type="evidence" value="ECO:0007669"/>
    <property type="project" value="UniProtKB-SubCell"/>
</dbReference>
<organism evidence="7 8">
    <name type="scientific">Sphagnurus paluster</name>
    <dbReference type="NCBI Taxonomy" id="117069"/>
    <lineage>
        <taxon>Eukaryota</taxon>
        <taxon>Fungi</taxon>
        <taxon>Dikarya</taxon>
        <taxon>Basidiomycota</taxon>
        <taxon>Agaricomycotina</taxon>
        <taxon>Agaricomycetes</taxon>
        <taxon>Agaricomycetidae</taxon>
        <taxon>Agaricales</taxon>
        <taxon>Tricholomatineae</taxon>
        <taxon>Lyophyllaceae</taxon>
        <taxon>Sphagnurus</taxon>
    </lineage>
</organism>
<evidence type="ECO:0000256" key="5">
    <source>
        <dbReference type="ARBA" id="ARBA00023136"/>
    </source>
</evidence>
<dbReference type="EMBL" id="JABCKI010005929">
    <property type="protein sequence ID" value="KAG5636468.1"/>
    <property type="molecule type" value="Genomic_DNA"/>
</dbReference>
<dbReference type="PANTHER" id="PTHR12483">
    <property type="entry name" value="SOLUTE CARRIER FAMILY 31 COPPER TRANSPORTERS"/>
    <property type="match status" value="1"/>
</dbReference>
<sequence length="179" mass="19581">MDMGMDHSHGGDSGASGAACKISMLWNWTTVDACFLSEQWHIRSVGAYVGSVISLFFVVILLEAFRRLGREYDRKIVREHNARYAAGTAAGEDGSLSKFADGSISTPPPFRPSVAQQAIRSLFYFVQFSAGYILMLLAMYFNGGIILAIFFGSFVGFFLSSWDTVGGQLTPETRGQTCC</sequence>
<keyword evidence="6" id="KW-0406">Ion transport</keyword>
<dbReference type="Pfam" id="PF04145">
    <property type="entry name" value="Ctr"/>
    <property type="match status" value="1"/>
</dbReference>
<reference evidence="7" key="2">
    <citation type="submission" date="2021-10" db="EMBL/GenBank/DDBJ databases">
        <title>Phylogenomics reveals ancestral predisposition of the termite-cultivated fungus Termitomyces towards a domesticated lifestyle.</title>
        <authorList>
            <person name="Auxier B."/>
            <person name="Grum-Grzhimaylo A."/>
            <person name="Cardenas M.E."/>
            <person name="Lodge J.D."/>
            <person name="Laessoe T."/>
            <person name="Pedersen O."/>
            <person name="Smith M.E."/>
            <person name="Kuyper T.W."/>
            <person name="Franco-Molano E.A."/>
            <person name="Baroni T.J."/>
            <person name="Aanen D.K."/>
        </authorList>
    </citation>
    <scope>NUCLEOTIDE SEQUENCE</scope>
    <source>
        <strain evidence="7">D49</strain>
    </source>
</reference>
<evidence type="ECO:0000256" key="1">
    <source>
        <dbReference type="ARBA" id="ARBA00004141"/>
    </source>
</evidence>
<reference evidence="7" key="1">
    <citation type="submission" date="2021-02" db="EMBL/GenBank/DDBJ databases">
        <authorList>
            <person name="Nieuwenhuis M."/>
            <person name="Van De Peppel L.J.J."/>
        </authorList>
    </citation>
    <scope>NUCLEOTIDE SEQUENCE</scope>
    <source>
        <strain evidence="7">D49</strain>
    </source>
</reference>